<dbReference type="GO" id="GO:0019139">
    <property type="term" value="F:cytokinin dehydrogenase activity"/>
    <property type="evidence" value="ECO:0007669"/>
    <property type="project" value="InterPro"/>
</dbReference>
<evidence type="ECO:0000256" key="5">
    <source>
        <dbReference type="ARBA" id="ARBA00023002"/>
    </source>
</evidence>
<evidence type="ECO:0000313" key="9">
    <source>
        <dbReference type="Proteomes" id="UP000561726"/>
    </source>
</evidence>
<dbReference type="Gene3D" id="3.30.43.10">
    <property type="entry name" value="Uridine Diphospho-n-acetylenolpyruvylglucosamine Reductase, domain 2"/>
    <property type="match status" value="2"/>
</dbReference>
<feature type="domain" description="FAD-binding PCMH-type" evidence="7">
    <location>
        <begin position="89"/>
        <end position="267"/>
    </location>
</feature>
<evidence type="ECO:0000256" key="2">
    <source>
        <dbReference type="ARBA" id="ARBA00005466"/>
    </source>
</evidence>
<dbReference type="PANTHER" id="PTHR13878:SF53">
    <property type="entry name" value="CYTOKININ DEHYDROGENASE 6"/>
    <property type="match status" value="1"/>
</dbReference>
<gene>
    <name evidence="8" type="ORF">BJ997_002991</name>
</gene>
<reference evidence="8 9" key="1">
    <citation type="submission" date="2020-08" db="EMBL/GenBank/DDBJ databases">
        <title>Sequencing the genomes of 1000 actinobacteria strains.</title>
        <authorList>
            <person name="Klenk H.-P."/>
        </authorList>
    </citation>
    <scope>NUCLEOTIDE SEQUENCE [LARGE SCALE GENOMIC DNA]</scope>
    <source>
        <strain evidence="8 9">DSM 21065</strain>
    </source>
</reference>
<evidence type="ECO:0000256" key="4">
    <source>
        <dbReference type="ARBA" id="ARBA00022827"/>
    </source>
</evidence>
<dbReference type="InterPro" id="IPR016164">
    <property type="entry name" value="FAD-linked_Oxase-like_C"/>
</dbReference>
<comment type="similarity">
    <text evidence="2">Belongs to the oxygen-dependent FAD-linked oxidoreductase family.</text>
</comment>
<dbReference type="InterPro" id="IPR006311">
    <property type="entry name" value="TAT_signal"/>
</dbReference>
<evidence type="ECO:0000256" key="3">
    <source>
        <dbReference type="ARBA" id="ARBA00022630"/>
    </source>
</evidence>
<name>A0A7W9E4P7_9MICO</name>
<dbReference type="InterPro" id="IPR050432">
    <property type="entry name" value="FAD-linked_Oxidoreductases_BP"/>
</dbReference>
<dbReference type="Pfam" id="PF01565">
    <property type="entry name" value="FAD_binding_4"/>
    <property type="match status" value="1"/>
</dbReference>
<dbReference type="InterPro" id="IPR016166">
    <property type="entry name" value="FAD-bd_PCMH"/>
</dbReference>
<dbReference type="Gene3D" id="3.30.465.10">
    <property type="match status" value="1"/>
</dbReference>
<keyword evidence="4" id="KW-0274">FAD</keyword>
<evidence type="ECO:0000256" key="1">
    <source>
        <dbReference type="ARBA" id="ARBA00001974"/>
    </source>
</evidence>
<comment type="caution">
    <text evidence="8">The sequence shown here is derived from an EMBL/GenBank/DDBJ whole genome shotgun (WGS) entry which is preliminary data.</text>
</comment>
<sequence>MKSHNPAQATDLTPNAEASAAEPTPTGTLSRRSVLLAGGVAIVGWSLASGWVTGDTAHAGPRHSRVPRLDGTLEKSALGDFDHDFGGFIAATPWAVLRPGSTEDIATMIRFARDNRLAIAVNGQSGEDGLLESHSSYGQALTEGGIQIDARSFSSIHSIDATRAVVGAGATWAEVVTAALAIGSTVSTLPDYLKLSVGGTISVGGIGGNVQRVGLSADIVRSMEIVTGKGDTVRASAHQNADLFQAALAGGGQVGIITKVELELVPAESTATIRMFYYDDLTRFVDDQKLIMASRRFDHHSGSIIRNADDSGWRFAIELGSYHSTAEAPNVDDIVLQLGDVASDRASFALPYRDWAFRLEPLVPDLLAGGYWGQRKPWVSLLIPSDQVEAFLADVLPGLRARDLGAGFCLLSPLDPSTITAPLFKVPAGPDGVAFFFDLLAFPDPAEPAAEIAMMLERNRTMFDRVVALGGKRYIIGAVPRMTVGDWQTHFGSETYTKLKQLKRRYDPDGVLTPGQGFFR</sequence>
<dbReference type="Proteomes" id="UP000561726">
    <property type="component" value="Unassembled WGS sequence"/>
</dbReference>
<proteinExistence type="inferred from homology"/>
<dbReference type="PROSITE" id="PS51387">
    <property type="entry name" value="FAD_PCMH"/>
    <property type="match status" value="1"/>
</dbReference>
<comment type="cofactor">
    <cofactor evidence="1">
        <name>FAD</name>
        <dbReference type="ChEBI" id="CHEBI:57692"/>
    </cofactor>
</comment>
<dbReference type="RefSeq" id="WP_052541854.1">
    <property type="nucleotide sequence ID" value="NZ_JACHBQ010000001.1"/>
</dbReference>
<dbReference type="InterPro" id="IPR016169">
    <property type="entry name" value="FAD-bd_PCMH_sub2"/>
</dbReference>
<accession>A0A7W9E4P7</accession>
<dbReference type="GO" id="GO:0071949">
    <property type="term" value="F:FAD binding"/>
    <property type="evidence" value="ECO:0007669"/>
    <property type="project" value="InterPro"/>
</dbReference>
<dbReference type="InterPro" id="IPR016170">
    <property type="entry name" value="Cytok_DH_C_sf"/>
</dbReference>
<dbReference type="InterPro" id="IPR006094">
    <property type="entry name" value="Oxid_FAD_bind_N"/>
</dbReference>
<organism evidence="8 9">
    <name type="scientific">Cryobacterium roopkundense</name>
    <dbReference type="NCBI Taxonomy" id="1001240"/>
    <lineage>
        <taxon>Bacteria</taxon>
        <taxon>Bacillati</taxon>
        <taxon>Actinomycetota</taxon>
        <taxon>Actinomycetes</taxon>
        <taxon>Micrococcales</taxon>
        <taxon>Microbacteriaceae</taxon>
        <taxon>Cryobacterium</taxon>
    </lineage>
</organism>
<evidence type="ECO:0000256" key="6">
    <source>
        <dbReference type="SAM" id="MobiDB-lite"/>
    </source>
</evidence>
<dbReference type="InterPro" id="IPR015345">
    <property type="entry name" value="Cytokinin_DH_FAD/cytokin-bd"/>
</dbReference>
<dbReference type="SUPFAM" id="SSF55103">
    <property type="entry name" value="FAD-linked oxidases, C-terminal domain"/>
    <property type="match status" value="1"/>
</dbReference>
<dbReference type="AlphaFoldDB" id="A0A7W9E4P7"/>
<dbReference type="Pfam" id="PF09265">
    <property type="entry name" value="Cytokin-bind"/>
    <property type="match status" value="1"/>
</dbReference>
<protein>
    <submittedName>
        <fullName evidence="8">FAD/FMN-containing dehydrogenase</fullName>
    </submittedName>
</protein>
<keyword evidence="5" id="KW-0560">Oxidoreductase</keyword>
<evidence type="ECO:0000259" key="7">
    <source>
        <dbReference type="PROSITE" id="PS51387"/>
    </source>
</evidence>
<dbReference type="PANTHER" id="PTHR13878">
    <property type="entry name" value="GULONOLACTONE OXIDASE"/>
    <property type="match status" value="1"/>
</dbReference>
<dbReference type="InterPro" id="IPR016167">
    <property type="entry name" value="FAD-bd_PCMH_sub1"/>
</dbReference>
<dbReference type="SUPFAM" id="SSF56176">
    <property type="entry name" value="FAD-binding/transporter-associated domain-like"/>
    <property type="match status" value="1"/>
</dbReference>
<dbReference type="EMBL" id="JACHBQ010000001">
    <property type="protein sequence ID" value="MBB5642443.1"/>
    <property type="molecule type" value="Genomic_DNA"/>
</dbReference>
<dbReference type="PROSITE" id="PS51318">
    <property type="entry name" value="TAT"/>
    <property type="match status" value="1"/>
</dbReference>
<evidence type="ECO:0000313" key="8">
    <source>
        <dbReference type="EMBL" id="MBB5642443.1"/>
    </source>
</evidence>
<feature type="region of interest" description="Disordered" evidence="6">
    <location>
        <begin position="1"/>
        <end position="28"/>
    </location>
</feature>
<dbReference type="OrthoDB" id="9775082at2"/>
<dbReference type="GO" id="GO:0009690">
    <property type="term" value="P:cytokinin metabolic process"/>
    <property type="evidence" value="ECO:0007669"/>
    <property type="project" value="InterPro"/>
</dbReference>
<keyword evidence="3" id="KW-0285">Flavoprotein</keyword>
<dbReference type="InterPro" id="IPR036318">
    <property type="entry name" value="FAD-bd_PCMH-like_sf"/>
</dbReference>
<dbReference type="Gene3D" id="3.40.462.10">
    <property type="entry name" value="FAD-linked oxidases, C-terminal domain"/>
    <property type="match status" value="1"/>
</dbReference>
<feature type="compositionally biased region" description="Polar residues" evidence="6">
    <location>
        <begin position="1"/>
        <end position="13"/>
    </location>
</feature>